<evidence type="ECO:0000256" key="1">
    <source>
        <dbReference type="ARBA" id="ARBA00008056"/>
    </source>
</evidence>
<dbReference type="SUPFAM" id="SSF51197">
    <property type="entry name" value="Clavaminate synthase-like"/>
    <property type="match status" value="1"/>
</dbReference>
<comment type="similarity">
    <text evidence="1">Belongs to the iron/ascorbate-dependent oxidoreductase family.</text>
</comment>
<feature type="domain" description="Non-haem dioxygenase N-terminal" evidence="6">
    <location>
        <begin position="8"/>
        <end position="129"/>
    </location>
</feature>
<dbReference type="RefSeq" id="XP_024697796.1">
    <property type="nucleotide sequence ID" value="XM_024841662.1"/>
</dbReference>
<dbReference type="Gene3D" id="2.60.120.330">
    <property type="entry name" value="B-lactam Antibiotic, Isopenicillin N Synthase, Chain"/>
    <property type="match status" value="1"/>
</dbReference>
<dbReference type="InterPro" id="IPR026992">
    <property type="entry name" value="DIOX_N"/>
</dbReference>
<proteinExistence type="inferred from homology"/>
<keyword evidence="8" id="KW-1185">Reference proteome</keyword>
<evidence type="ECO:0000313" key="7">
    <source>
        <dbReference type="EMBL" id="PKY09202.1"/>
    </source>
</evidence>
<comment type="caution">
    <text evidence="7">The sequence shown here is derived from an EMBL/GenBank/DDBJ whole genome shotgun (WGS) entry which is preliminary data.</text>
</comment>
<evidence type="ECO:0000256" key="4">
    <source>
        <dbReference type="ARBA" id="ARBA00023004"/>
    </source>
</evidence>
<evidence type="ECO:0000259" key="6">
    <source>
        <dbReference type="Pfam" id="PF14226"/>
    </source>
</evidence>
<dbReference type="AlphaFoldDB" id="A0A2I1DH47"/>
<dbReference type="VEuPathDB" id="FungiDB:P168DRAFT_332791"/>
<sequence length="379" mass="41889">MAEIFSSIPILEYDDAVSPTSKPRFLSALRHALVSVGFFYLRNPPIEVEAREALVQKSALFFNLPTAKKQEVAISKSKHFRGYASLASEETGMKSDARETFTVSFDSLAPGPDAPNYHNLIGPNQWPPESTVPSFQQAVDTYMHQIQSLADTFVILIAEALEINPTVFTRLLEKTRYINFRVAAYPCPKVFGNTEGGVQGVGAHKDGSFLTYLLQGTDHSCLEVQNKAGEWITAPPIANTLVVNIGRSLENLTQGVCVATTHRVILQPRHYCREESDTSAGLRLSFPFFQSLGLDVTREDMQIELPDHILSLRGDKGNSDVNAFLAEIYKGTIGEALLTNYIASHADTGLRWYPELQAEILGRQHKAGQSDDSKVSERA</sequence>
<gene>
    <name evidence="7" type="ORF">P168DRAFT_332791</name>
</gene>
<dbReference type="Pfam" id="PF14226">
    <property type="entry name" value="DIOX_N"/>
    <property type="match status" value="1"/>
</dbReference>
<keyword evidence="2" id="KW-0479">Metal-binding</keyword>
<dbReference type="GO" id="GO:0016491">
    <property type="term" value="F:oxidoreductase activity"/>
    <property type="evidence" value="ECO:0007669"/>
    <property type="project" value="UniProtKB-KW"/>
</dbReference>
<accession>A0A2I1DH47</accession>
<evidence type="ECO:0000256" key="2">
    <source>
        <dbReference type="ARBA" id="ARBA00022723"/>
    </source>
</evidence>
<dbReference type="InterPro" id="IPR044861">
    <property type="entry name" value="IPNS-like_FE2OG_OXY"/>
</dbReference>
<keyword evidence="3" id="KW-0560">Oxidoreductase</keyword>
<dbReference type="GeneID" id="36549188"/>
<dbReference type="OrthoDB" id="627829at2759"/>
<evidence type="ECO:0000256" key="3">
    <source>
        <dbReference type="ARBA" id="ARBA00023002"/>
    </source>
</evidence>
<protein>
    <submittedName>
        <fullName evidence="7">Clavaminate synthase-like protein</fullName>
    </submittedName>
</protein>
<dbReference type="EMBL" id="MSFM01000001">
    <property type="protein sequence ID" value="PKY09202.1"/>
    <property type="molecule type" value="Genomic_DNA"/>
</dbReference>
<feature type="domain" description="Isopenicillin N synthase-like Fe(2+) 2OG dioxygenase" evidence="5">
    <location>
        <begin position="186"/>
        <end position="268"/>
    </location>
</feature>
<dbReference type="PANTHER" id="PTHR10209">
    <property type="entry name" value="OXIDOREDUCTASE, 2OG-FE II OXYGENASE FAMILY PROTEIN"/>
    <property type="match status" value="1"/>
</dbReference>
<dbReference type="PANTHER" id="PTHR10209:SF812">
    <property type="entry name" value="2OG-FE(II) OXYGENASE FAMILY, PUTATIVE (AFU_ORTHOLOGUE AFUA_3G14880)-RELATED"/>
    <property type="match status" value="1"/>
</dbReference>
<keyword evidence="4" id="KW-0408">Iron</keyword>
<evidence type="ECO:0000259" key="5">
    <source>
        <dbReference type="Pfam" id="PF03171"/>
    </source>
</evidence>
<dbReference type="GO" id="GO:0046872">
    <property type="term" value="F:metal ion binding"/>
    <property type="evidence" value="ECO:0007669"/>
    <property type="project" value="UniProtKB-KW"/>
</dbReference>
<organism evidence="7 8">
    <name type="scientific">Aspergillus campestris (strain IBT 28561)</name>
    <dbReference type="NCBI Taxonomy" id="1392248"/>
    <lineage>
        <taxon>Eukaryota</taxon>
        <taxon>Fungi</taxon>
        <taxon>Dikarya</taxon>
        <taxon>Ascomycota</taxon>
        <taxon>Pezizomycotina</taxon>
        <taxon>Eurotiomycetes</taxon>
        <taxon>Eurotiomycetidae</taxon>
        <taxon>Eurotiales</taxon>
        <taxon>Aspergillaceae</taxon>
        <taxon>Aspergillus</taxon>
        <taxon>Aspergillus subgen. Circumdati</taxon>
    </lineage>
</organism>
<dbReference type="Proteomes" id="UP000234254">
    <property type="component" value="Unassembled WGS sequence"/>
</dbReference>
<dbReference type="InterPro" id="IPR027443">
    <property type="entry name" value="IPNS-like_sf"/>
</dbReference>
<name>A0A2I1DH47_ASPC2</name>
<reference evidence="7" key="1">
    <citation type="submission" date="2016-12" db="EMBL/GenBank/DDBJ databases">
        <title>The genomes of Aspergillus section Nigri reveals drivers in fungal speciation.</title>
        <authorList>
            <consortium name="DOE Joint Genome Institute"/>
            <person name="Vesth T.C."/>
            <person name="Nybo J."/>
            <person name="Theobald S."/>
            <person name="Brandl J."/>
            <person name="Frisvad J.C."/>
            <person name="Nielsen K.F."/>
            <person name="Lyhne E.K."/>
            <person name="Kogle M.E."/>
            <person name="Kuo A."/>
            <person name="Riley R."/>
            <person name="Clum A."/>
            <person name="Nolan M."/>
            <person name="Lipzen A."/>
            <person name="Salamov A."/>
            <person name="Henrissat B."/>
            <person name="Wiebenga A."/>
            <person name="De vries R.P."/>
            <person name="Grigoriev I.V."/>
            <person name="Mortensen U.H."/>
            <person name="Andersen M.R."/>
            <person name="Baker S.E."/>
        </authorList>
    </citation>
    <scope>NUCLEOTIDE SEQUENCE</scope>
    <source>
        <strain evidence="7">IBT 28561</strain>
    </source>
</reference>
<evidence type="ECO:0000313" key="8">
    <source>
        <dbReference type="Proteomes" id="UP000234254"/>
    </source>
</evidence>
<dbReference type="Pfam" id="PF03171">
    <property type="entry name" value="2OG-FeII_Oxy"/>
    <property type="match status" value="1"/>
</dbReference>